<dbReference type="Proteomes" id="UP000694402">
    <property type="component" value="Unassembled WGS sequence"/>
</dbReference>
<dbReference type="GO" id="GO:0005886">
    <property type="term" value="C:plasma membrane"/>
    <property type="evidence" value="ECO:0007669"/>
    <property type="project" value="TreeGrafter"/>
</dbReference>
<comment type="catalytic activity">
    <reaction evidence="4">
        <text>hydrogencarbonate + H(+) = CO2 + H2O</text>
        <dbReference type="Rhea" id="RHEA:10748"/>
        <dbReference type="ChEBI" id="CHEBI:15377"/>
        <dbReference type="ChEBI" id="CHEBI:15378"/>
        <dbReference type="ChEBI" id="CHEBI:16526"/>
        <dbReference type="ChEBI" id="CHEBI:17544"/>
        <dbReference type="EC" id="4.2.1.1"/>
    </reaction>
</comment>
<organism evidence="6 7">
    <name type="scientific">Oncorhynchus tshawytscha</name>
    <name type="common">Chinook salmon</name>
    <name type="synonym">Salmo tshawytscha</name>
    <dbReference type="NCBI Taxonomy" id="74940"/>
    <lineage>
        <taxon>Eukaryota</taxon>
        <taxon>Metazoa</taxon>
        <taxon>Chordata</taxon>
        <taxon>Craniata</taxon>
        <taxon>Vertebrata</taxon>
        <taxon>Euteleostomi</taxon>
        <taxon>Actinopterygii</taxon>
        <taxon>Neopterygii</taxon>
        <taxon>Teleostei</taxon>
        <taxon>Protacanthopterygii</taxon>
        <taxon>Salmoniformes</taxon>
        <taxon>Salmonidae</taxon>
        <taxon>Salmoninae</taxon>
        <taxon>Oncorhynchus</taxon>
    </lineage>
</organism>
<reference evidence="6" key="1">
    <citation type="submission" date="2025-08" db="UniProtKB">
        <authorList>
            <consortium name="Ensembl"/>
        </authorList>
    </citation>
    <scope>IDENTIFICATION</scope>
</reference>
<dbReference type="InterPro" id="IPR018338">
    <property type="entry name" value="Carbonic_anhydrase_a-class_CS"/>
</dbReference>
<evidence type="ECO:0000313" key="6">
    <source>
        <dbReference type="Ensembl" id="ENSOTSP00005073820.1"/>
    </source>
</evidence>
<dbReference type="InterPro" id="IPR036398">
    <property type="entry name" value="CA_dom_sf"/>
</dbReference>
<evidence type="ECO:0000259" key="5">
    <source>
        <dbReference type="PROSITE" id="PS51144"/>
    </source>
</evidence>
<evidence type="ECO:0000256" key="2">
    <source>
        <dbReference type="ARBA" id="ARBA00022723"/>
    </source>
</evidence>
<dbReference type="EC" id="4.2.1.1" evidence="4"/>
<dbReference type="PROSITE" id="PS00162">
    <property type="entry name" value="ALPHA_CA_1"/>
    <property type="match status" value="1"/>
</dbReference>
<dbReference type="AlphaFoldDB" id="A0A8C8I1Z2"/>
<comment type="function">
    <text evidence="4">Reversible hydration of carbon dioxide.</text>
</comment>
<protein>
    <recommendedName>
        <fullName evidence="4">Carbonic anhydrase</fullName>
        <ecNumber evidence="4">4.2.1.1</ecNumber>
    </recommendedName>
</protein>
<dbReference type="GO" id="GO:0008270">
    <property type="term" value="F:zinc ion binding"/>
    <property type="evidence" value="ECO:0007669"/>
    <property type="project" value="UniProtKB-UniRule"/>
</dbReference>
<feature type="signal peptide" evidence="4">
    <location>
        <begin position="1"/>
        <end position="30"/>
    </location>
</feature>
<dbReference type="InterPro" id="IPR023561">
    <property type="entry name" value="Carbonic_anhydrase_a-class"/>
</dbReference>
<sequence>MWLINSTHETMLYKWTSVCIILYLCSRAIADQPWCHNGCENSPSFWPSLPNSQCGGVRQSPINIDTNQLTFDPSLRNLTFSDITNPHSIKFLTNNGHTVSCVLEGLMEVRGGGLPHGYTAVMMHFHWGGDSLCHPGSEHTVDSVRYPMEIHLVTLKEGLTMEQAKTDPERIAVFGFFIDVTGDQWHVESWRTLTSYLLNITEKGSSVDIVQPLSISDLLGSVDLTKFYRYQGSLTTPTCDEVVVWTVFEEPIKLRRDIVERFPKTLKYRNIYRPVQRLNGRPVYASPGVSVSPLGRVSSGQTSSRGALSPSLLLLLLLGWG</sequence>
<dbReference type="Gene3D" id="3.10.200.10">
    <property type="entry name" value="Alpha carbonic anhydrase"/>
    <property type="match status" value="1"/>
</dbReference>
<feature type="chain" id="PRO_5034562515" description="Carbonic anhydrase" evidence="4">
    <location>
        <begin position="31"/>
        <end position="321"/>
    </location>
</feature>
<proteinExistence type="inferred from homology"/>
<evidence type="ECO:0000256" key="3">
    <source>
        <dbReference type="ARBA" id="ARBA00022833"/>
    </source>
</evidence>
<accession>A0A8C8I1Z2</accession>
<keyword evidence="7" id="KW-1185">Reference proteome</keyword>
<reference evidence="6" key="2">
    <citation type="submission" date="2025-09" db="UniProtKB">
        <authorList>
            <consortium name="Ensembl"/>
        </authorList>
    </citation>
    <scope>IDENTIFICATION</scope>
</reference>
<evidence type="ECO:0000313" key="7">
    <source>
        <dbReference type="Proteomes" id="UP000694402"/>
    </source>
</evidence>
<dbReference type="SMART" id="SM01057">
    <property type="entry name" value="Carb_anhydrase"/>
    <property type="match status" value="1"/>
</dbReference>
<name>A0A8C8I1Z2_ONCTS</name>
<evidence type="ECO:0000256" key="4">
    <source>
        <dbReference type="RuleBase" id="RU367011"/>
    </source>
</evidence>
<dbReference type="GeneTree" id="ENSGT00940000164039"/>
<dbReference type="InterPro" id="IPR001148">
    <property type="entry name" value="CA_dom"/>
</dbReference>
<feature type="domain" description="Alpha-carbonic anhydrase" evidence="5">
    <location>
        <begin position="32"/>
        <end position="287"/>
    </location>
</feature>
<dbReference type="GO" id="GO:0004089">
    <property type="term" value="F:carbonate dehydratase activity"/>
    <property type="evidence" value="ECO:0007669"/>
    <property type="project" value="UniProtKB-UniRule"/>
</dbReference>
<dbReference type="PANTHER" id="PTHR18952:SF200">
    <property type="entry name" value="CARBONIC ANHYDRASE"/>
    <property type="match status" value="1"/>
</dbReference>
<dbReference type="PROSITE" id="PS51144">
    <property type="entry name" value="ALPHA_CA_2"/>
    <property type="match status" value="1"/>
</dbReference>
<dbReference type="Pfam" id="PF00194">
    <property type="entry name" value="Carb_anhydrase"/>
    <property type="match status" value="1"/>
</dbReference>
<keyword evidence="4" id="KW-0456">Lyase</keyword>
<evidence type="ECO:0000256" key="1">
    <source>
        <dbReference type="ARBA" id="ARBA00010718"/>
    </source>
</evidence>
<dbReference type="PANTHER" id="PTHR18952">
    <property type="entry name" value="CARBONIC ANHYDRASE"/>
    <property type="match status" value="1"/>
</dbReference>
<keyword evidence="2 4" id="KW-0479">Metal-binding</keyword>
<comment type="cofactor">
    <cofactor evidence="4">
        <name>Zn(2+)</name>
        <dbReference type="ChEBI" id="CHEBI:29105"/>
    </cofactor>
</comment>
<dbReference type="SUPFAM" id="SSF51069">
    <property type="entry name" value="Carbonic anhydrase"/>
    <property type="match status" value="1"/>
</dbReference>
<comment type="similarity">
    <text evidence="1 4">Belongs to the alpha-carbonic anhydrase family.</text>
</comment>
<keyword evidence="4" id="KW-0732">Signal</keyword>
<keyword evidence="3 4" id="KW-0862">Zinc</keyword>
<dbReference type="Ensembl" id="ENSOTST00005079970.2">
    <property type="protein sequence ID" value="ENSOTSP00005073820.1"/>
    <property type="gene ID" value="ENSOTSG00005034795.2"/>
</dbReference>